<dbReference type="InterPro" id="IPR008731">
    <property type="entry name" value="PTS_EIN"/>
</dbReference>
<feature type="binding site" evidence="20">
    <location>
        <position position="453"/>
    </location>
    <ligand>
        <name>Mg(2+)</name>
        <dbReference type="ChEBI" id="CHEBI:18420"/>
    </ligand>
</feature>
<dbReference type="Pfam" id="PF00391">
    <property type="entry name" value="PEP-utilizers"/>
    <property type="match status" value="1"/>
</dbReference>
<dbReference type="Gene3D" id="3.50.30.10">
    <property type="entry name" value="Phosphohistidine domain"/>
    <property type="match status" value="1"/>
</dbReference>
<organism evidence="25 26">
    <name type="scientific">Anaerotalea alkaliphila</name>
    <dbReference type="NCBI Taxonomy" id="2662126"/>
    <lineage>
        <taxon>Bacteria</taxon>
        <taxon>Bacillati</taxon>
        <taxon>Bacillota</taxon>
        <taxon>Clostridia</taxon>
        <taxon>Eubacteriales</taxon>
        <taxon>Anaerotalea</taxon>
    </lineage>
</organism>
<dbReference type="SUPFAM" id="SSF47831">
    <property type="entry name" value="Enzyme I of the PEP:sugar phosphotransferase system HPr-binding (sub)domain"/>
    <property type="match status" value="1"/>
</dbReference>
<dbReference type="InterPro" id="IPR023151">
    <property type="entry name" value="PEP_util_CS"/>
</dbReference>
<dbReference type="RefSeq" id="WP_162370278.1">
    <property type="nucleotide sequence ID" value="NZ_JAAEEH010000016.1"/>
</dbReference>
<feature type="binding site" evidence="20">
    <location>
        <position position="429"/>
    </location>
    <ligand>
        <name>Mg(2+)</name>
        <dbReference type="ChEBI" id="CHEBI:18420"/>
    </ligand>
</feature>
<dbReference type="GO" id="GO:0046872">
    <property type="term" value="F:metal ion binding"/>
    <property type="evidence" value="ECO:0007669"/>
    <property type="project" value="UniProtKB-KW"/>
</dbReference>
<evidence type="ECO:0000256" key="21">
    <source>
        <dbReference type="SAM" id="Coils"/>
    </source>
</evidence>
<dbReference type="Pfam" id="PF02896">
    <property type="entry name" value="PEP-utilizers_C"/>
    <property type="match status" value="1"/>
</dbReference>
<evidence type="ECO:0000256" key="12">
    <source>
        <dbReference type="ARBA" id="ARBA00022683"/>
    </source>
</evidence>
<evidence type="ECO:0000256" key="20">
    <source>
        <dbReference type="PIRSR" id="PIRSR000732-3"/>
    </source>
</evidence>
<feature type="binding site" evidence="19">
    <location>
        <position position="463"/>
    </location>
    <ligand>
        <name>phosphoenolpyruvate</name>
        <dbReference type="ChEBI" id="CHEBI:58702"/>
    </ligand>
</feature>
<dbReference type="SUPFAM" id="SSF51621">
    <property type="entry name" value="Phosphoenolpyruvate/pyruvate domain"/>
    <property type="match status" value="1"/>
</dbReference>
<comment type="caution">
    <text evidence="25">The sequence shown here is derived from an EMBL/GenBank/DDBJ whole genome shotgun (WGS) entry which is preliminary data.</text>
</comment>
<dbReference type="GO" id="GO:0005737">
    <property type="term" value="C:cytoplasm"/>
    <property type="evidence" value="ECO:0007669"/>
    <property type="project" value="UniProtKB-SubCell"/>
</dbReference>
<sequence length="575" mass="64613">MIQGIGASNGISIARVRRYEKPEITVVEDHNIDIENQIDRFEKSMERSIDDLEGIRKRMLESANQETADIFEAHIEILKDQELVSGVRNKIRDEAVNADYAFQSILDTYITMFENMDNDYFRERAADMKDLGQRVVMHLQGIEMEPLSNIQEEVVLVAKDLTPSDTAQLDRKMIKGFVTDVGGRTSHSAIMARSLEIPAVVGTKNAFALLQDGDMVILDGTEGVVLVNPGEHVVEEYQEKILALGEEKHYFKTFRDKKSMTMDGRHVELGANIGGVEDVDSALANGAECIGLFRTEFLYMESKVHPSEEVQYEAYRRVLEKMGDKPVVVRTLDIGGDKELDYLKMEHELNPFLGNRALRLCLNTPELFRTQLRALLKASRWGNLHIMLPMVATIDELREVKGLLEEIEKELLEEDASLGIGYKLGIMVEIPATAILADVFAKEVDFFSIGTNDLIQYTFAADRMNEKVAYLYQPYNPSLLRLIKMVADAAHKEGKWVGMCGEMAGEVQALPLLMGLGLDEFSMSAPSILRIRALLSKVRMEDAAQLAEAALGMENQEQVGTMIKQYMDKLEDSNG</sequence>
<dbReference type="InterPro" id="IPR006318">
    <property type="entry name" value="PTS_EI-like"/>
</dbReference>
<dbReference type="InterPro" id="IPR024692">
    <property type="entry name" value="PTS_EI"/>
</dbReference>
<evidence type="ECO:0000256" key="9">
    <source>
        <dbReference type="ARBA" id="ARBA00022490"/>
    </source>
</evidence>
<evidence type="ECO:0000256" key="3">
    <source>
        <dbReference type="ARBA" id="ARBA00002728"/>
    </source>
</evidence>
<dbReference type="EC" id="2.7.3.9" evidence="6 17"/>
<evidence type="ECO:0000256" key="14">
    <source>
        <dbReference type="ARBA" id="ARBA00022777"/>
    </source>
</evidence>
<dbReference type="InterPro" id="IPR015813">
    <property type="entry name" value="Pyrv/PenolPyrv_kinase-like_dom"/>
</dbReference>
<evidence type="ECO:0000313" key="25">
    <source>
        <dbReference type="EMBL" id="NDL67549.1"/>
    </source>
</evidence>
<dbReference type="InterPro" id="IPR050499">
    <property type="entry name" value="PEP-utilizing_PTS_enzyme"/>
</dbReference>
<comment type="cofactor">
    <cofactor evidence="2 17 20">
        <name>Mg(2+)</name>
        <dbReference type="ChEBI" id="CHEBI:18420"/>
    </cofactor>
</comment>
<keyword evidence="11 17" id="KW-0808">Transferase</keyword>
<feature type="binding site" evidence="19">
    <location>
        <position position="294"/>
    </location>
    <ligand>
        <name>phosphoenolpyruvate</name>
        <dbReference type="ChEBI" id="CHEBI:58702"/>
    </ligand>
</feature>
<evidence type="ECO:0000256" key="17">
    <source>
        <dbReference type="PIRNR" id="PIRNR000732"/>
    </source>
</evidence>
<evidence type="ECO:0000259" key="24">
    <source>
        <dbReference type="Pfam" id="PF05524"/>
    </source>
</evidence>
<dbReference type="Gene3D" id="1.10.274.10">
    <property type="entry name" value="PtsI, HPr-binding domain"/>
    <property type="match status" value="1"/>
</dbReference>
<dbReference type="GO" id="GO:0016301">
    <property type="term" value="F:kinase activity"/>
    <property type="evidence" value="ECO:0007669"/>
    <property type="project" value="UniProtKB-KW"/>
</dbReference>
<dbReference type="PANTHER" id="PTHR46244:SF3">
    <property type="entry name" value="PHOSPHOENOLPYRUVATE-PROTEIN PHOSPHOTRANSFERASE"/>
    <property type="match status" value="1"/>
</dbReference>
<keyword evidence="13 17" id="KW-0479">Metal-binding</keyword>
<dbReference type="PIRSF" id="PIRSF000732">
    <property type="entry name" value="PTS_enzyme_I"/>
    <property type="match status" value="1"/>
</dbReference>
<accession>A0A7X5KM87</accession>
<dbReference type="InterPro" id="IPR000121">
    <property type="entry name" value="PEP_util_C"/>
</dbReference>
<gene>
    <name evidence="25" type="primary">ptsP</name>
    <name evidence="25" type="ORF">GXN74_07300</name>
</gene>
<evidence type="ECO:0000256" key="13">
    <source>
        <dbReference type="ARBA" id="ARBA00022723"/>
    </source>
</evidence>
<dbReference type="Gene3D" id="3.20.20.60">
    <property type="entry name" value="Phosphoenolpyruvate-binding domains"/>
    <property type="match status" value="1"/>
</dbReference>
<feature type="domain" description="PEP-utilising enzyme mobile" evidence="22">
    <location>
        <begin position="150"/>
        <end position="223"/>
    </location>
</feature>
<keyword evidence="26" id="KW-1185">Reference proteome</keyword>
<evidence type="ECO:0000256" key="11">
    <source>
        <dbReference type="ARBA" id="ARBA00022679"/>
    </source>
</evidence>
<dbReference type="Pfam" id="PF05524">
    <property type="entry name" value="PEP-utilisers_N"/>
    <property type="match status" value="1"/>
</dbReference>
<evidence type="ECO:0000256" key="19">
    <source>
        <dbReference type="PIRSR" id="PIRSR000732-2"/>
    </source>
</evidence>
<feature type="active site" description="Proton donor" evidence="18">
    <location>
        <position position="500"/>
    </location>
</feature>
<keyword evidence="10 17" id="KW-0762">Sugar transport</keyword>
<evidence type="ECO:0000256" key="7">
    <source>
        <dbReference type="ARBA" id="ARBA00016544"/>
    </source>
</evidence>
<feature type="binding site" evidence="19">
    <location>
        <position position="330"/>
    </location>
    <ligand>
        <name>phosphoenolpyruvate</name>
        <dbReference type="ChEBI" id="CHEBI:58702"/>
    </ligand>
</feature>
<reference evidence="25 26" key="1">
    <citation type="submission" date="2020-01" db="EMBL/GenBank/DDBJ databases">
        <title>Anaeroalcalibacter tamaniensis gen. nov., sp. nov., moderately halophilic strictly anaerobic fermenter bacterium from mud volcano of Taman peninsula.</title>
        <authorList>
            <person name="Frolova A."/>
            <person name="Merkel A.Y."/>
            <person name="Slobodkin A.I."/>
        </authorList>
    </citation>
    <scope>NUCLEOTIDE SEQUENCE [LARGE SCALE GENOMIC DNA]</scope>
    <source>
        <strain evidence="25 26">F-3ap</strain>
    </source>
</reference>
<dbReference type="GO" id="GO:0009401">
    <property type="term" value="P:phosphoenolpyruvate-dependent sugar phosphotransferase system"/>
    <property type="evidence" value="ECO:0007669"/>
    <property type="project" value="UniProtKB-KW"/>
</dbReference>
<dbReference type="InterPro" id="IPR008279">
    <property type="entry name" value="PEP-util_enz_mobile_dom"/>
</dbReference>
<dbReference type="InterPro" id="IPR040442">
    <property type="entry name" value="Pyrv_kinase-like_dom_sf"/>
</dbReference>
<keyword evidence="8 17" id="KW-0813">Transport</keyword>
<dbReference type="InterPro" id="IPR036637">
    <property type="entry name" value="Phosphohistidine_dom_sf"/>
</dbReference>
<evidence type="ECO:0000256" key="6">
    <source>
        <dbReference type="ARBA" id="ARBA00012232"/>
    </source>
</evidence>
<evidence type="ECO:0000256" key="8">
    <source>
        <dbReference type="ARBA" id="ARBA00022448"/>
    </source>
</evidence>
<comment type="similarity">
    <text evidence="5 17">Belongs to the PEP-utilizing enzyme family.</text>
</comment>
<dbReference type="SUPFAM" id="SSF52009">
    <property type="entry name" value="Phosphohistidine domain"/>
    <property type="match status" value="1"/>
</dbReference>
<keyword evidence="25" id="KW-0670">Pyruvate</keyword>
<feature type="domain" description="PEP-utilising enzyme C-terminal" evidence="23">
    <location>
        <begin position="252"/>
        <end position="538"/>
    </location>
</feature>
<evidence type="ECO:0000256" key="4">
    <source>
        <dbReference type="ARBA" id="ARBA00004496"/>
    </source>
</evidence>
<evidence type="ECO:0000256" key="16">
    <source>
        <dbReference type="ARBA" id="ARBA00033235"/>
    </source>
</evidence>
<feature type="active site" description="Tele-phosphohistidine intermediate" evidence="18">
    <location>
        <position position="187"/>
    </location>
</feature>
<dbReference type="InterPro" id="IPR018274">
    <property type="entry name" value="PEP_util_AS"/>
</dbReference>
<dbReference type="PROSITE" id="PS00742">
    <property type="entry name" value="PEP_ENZYMES_2"/>
    <property type="match status" value="1"/>
</dbReference>
<evidence type="ECO:0000259" key="23">
    <source>
        <dbReference type="Pfam" id="PF02896"/>
    </source>
</evidence>
<dbReference type="GO" id="GO:0008965">
    <property type="term" value="F:phosphoenolpyruvate-protein phosphotransferase activity"/>
    <property type="evidence" value="ECO:0007669"/>
    <property type="project" value="UniProtKB-EC"/>
</dbReference>
<keyword evidence="15 17" id="KW-0460">Magnesium</keyword>
<dbReference type="PRINTS" id="PR01736">
    <property type="entry name" value="PHPHTRNFRASE"/>
</dbReference>
<feature type="binding site" evidence="19">
    <location>
        <begin position="452"/>
        <end position="453"/>
    </location>
    <ligand>
        <name>phosphoenolpyruvate</name>
        <dbReference type="ChEBI" id="CHEBI:58702"/>
    </ligand>
</feature>
<protein>
    <recommendedName>
        <fullName evidence="7 17">Phosphoenolpyruvate-protein phosphotransferase</fullName>
        <ecNumber evidence="6 17">2.7.3.9</ecNumber>
    </recommendedName>
    <alternativeName>
        <fullName evidence="16 17">Phosphotransferase system, enzyme I</fullName>
    </alternativeName>
</protein>
<dbReference type="PROSITE" id="PS00370">
    <property type="entry name" value="PEP_ENZYMES_PHOS_SITE"/>
    <property type="match status" value="1"/>
</dbReference>
<feature type="domain" description="Phosphotransferase system enzyme I N-terminal" evidence="24">
    <location>
        <begin position="3"/>
        <end position="124"/>
    </location>
</feature>
<name>A0A7X5KM87_9FIRM</name>
<evidence type="ECO:0000256" key="15">
    <source>
        <dbReference type="ARBA" id="ARBA00022842"/>
    </source>
</evidence>
<keyword evidence="9 17" id="KW-0963">Cytoplasm</keyword>
<proteinExistence type="inferred from homology"/>
<dbReference type="NCBIfam" id="TIGR01417">
    <property type="entry name" value="PTS_I_fam"/>
    <property type="match status" value="1"/>
</dbReference>
<evidence type="ECO:0000256" key="10">
    <source>
        <dbReference type="ARBA" id="ARBA00022597"/>
    </source>
</evidence>
<comment type="function">
    <text evidence="3 17">General (non sugar-specific) component of the phosphoenolpyruvate-dependent sugar phosphotransferase system (sugar PTS). This major carbohydrate active-transport system catalyzes the phosphorylation of incoming sugar substrates concomitantly with their translocation across the cell membrane. Enzyme I transfers the phosphoryl group from phosphoenolpyruvate (PEP) to the phosphoryl carrier protein (HPr).</text>
</comment>
<dbReference type="InterPro" id="IPR036618">
    <property type="entry name" value="PtsI_HPr-bd_sf"/>
</dbReference>
<evidence type="ECO:0000256" key="1">
    <source>
        <dbReference type="ARBA" id="ARBA00000683"/>
    </source>
</evidence>
<evidence type="ECO:0000256" key="2">
    <source>
        <dbReference type="ARBA" id="ARBA00001946"/>
    </source>
</evidence>
<dbReference type="AlphaFoldDB" id="A0A7X5KM87"/>
<keyword evidence="14 17" id="KW-0418">Kinase</keyword>
<feature type="coiled-coil region" evidence="21">
    <location>
        <begin position="390"/>
        <end position="417"/>
    </location>
</feature>
<keyword evidence="12 17" id="KW-0598">Phosphotransferase system</keyword>
<dbReference type="PANTHER" id="PTHR46244">
    <property type="entry name" value="PHOSPHOENOLPYRUVATE-PROTEIN PHOSPHOTRANSFERASE"/>
    <property type="match status" value="1"/>
</dbReference>
<dbReference type="EMBL" id="JAAEEH010000016">
    <property type="protein sequence ID" value="NDL67549.1"/>
    <property type="molecule type" value="Genomic_DNA"/>
</dbReference>
<comment type="catalytic activity">
    <reaction evidence="1 17">
        <text>L-histidyl-[protein] + phosphoenolpyruvate = N(pros)-phospho-L-histidyl-[protein] + pyruvate</text>
        <dbReference type="Rhea" id="RHEA:23880"/>
        <dbReference type="Rhea" id="RHEA-COMP:9745"/>
        <dbReference type="Rhea" id="RHEA-COMP:9746"/>
        <dbReference type="ChEBI" id="CHEBI:15361"/>
        <dbReference type="ChEBI" id="CHEBI:29979"/>
        <dbReference type="ChEBI" id="CHEBI:58702"/>
        <dbReference type="ChEBI" id="CHEBI:64837"/>
        <dbReference type="EC" id="2.7.3.9"/>
    </reaction>
</comment>
<dbReference type="Proteomes" id="UP000461585">
    <property type="component" value="Unassembled WGS sequence"/>
</dbReference>
<evidence type="ECO:0000259" key="22">
    <source>
        <dbReference type="Pfam" id="PF00391"/>
    </source>
</evidence>
<evidence type="ECO:0000256" key="18">
    <source>
        <dbReference type="PIRSR" id="PIRSR000732-1"/>
    </source>
</evidence>
<evidence type="ECO:0000256" key="5">
    <source>
        <dbReference type="ARBA" id="ARBA00007837"/>
    </source>
</evidence>
<keyword evidence="21" id="KW-0175">Coiled coil</keyword>
<evidence type="ECO:0000313" key="26">
    <source>
        <dbReference type="Proteomes" id="UP000461585"/>
    </source>
</evidence>
<comment type="subcellular location">
    <subcellularLocation>
        <location evidence="4 17">Cytoplasm</location>
    </subcellularLocation>
</comment>